<reference evidence="6 7" key="1">
    <citation type="submission" date="2017-08" db="EMBL/GenBank/DDBJ databases">
        <authorList>
            <person name="de Groot N.N."/>
        </authorList>
    </citation>
    <scope>NUCLEOTIDE SEQUENCE [LARGE SCALE GENOMIC DNA]</scope>
    <source>
        <strain evidence="6 7">JC228</strain>
    </source>
</reference>
<keyword evidence="5" id="KW-1003">Cell membrane</keyword>
<dbReference type="Pfam" id="PF00902">
    <property type="entry name" value="TatC"/>
    <property type="match status" value="1"/>
</dbReference>
<dbReference type="OrthoDB" id="9777044at2"/>
<proteinExistence type="inferred from homology"/>
<dbReference type="EMBL" id="OAOP01000008">
    <property type="protein sequence ID" value="SNX74155.1"/>
    <property type="molecule type" value="Genomic_DNA"/>
</dbReference>
<gene>
    <name evidence="5" type="primary">tatC</name>
    <name evidence="6" type="ORF">SAMN05877753_108182</name>
</gene>
<dbReference type="GO" id="GO:0009977">
    <property type="term" value="F:proton motive force dependent protein transmembrane transporter activity"/>
    <property type="evidence" value="ECO:0007669"/>
    <property type="project" value="TreeGrafter"/>
</dbReference>
<feature type="transmembrane region" description="Helical" evidence="5">
    <location>
        <begin position="188"/>
        <end position="203"/>
    </location>
</feature>
<keyword evidence="3 5" id="KW-1133">Transmembrane helix</keyword>
<keyword evidence="5" id="KW-0653">Protein transport</keyword>
<accession>A0A285D394</accession>
<feature type="transmembrane region" description="Helical" evidence="5">
    <location>
        <begin position="151"/>
        <end position="176"/>
    </location>
</feature>
<dbReference type="InterPro" id="IPR002033">
    <property type="entry name" value="TatC"/>
</dbReference>
<evidence type="ECO:0000256" key="3">
    <source>
        <dbReference type="ARBA" id="ARBA00022989"/>
    </source>
</evidence>
<dbReference type="PANTHER" id="PTHR30371">
    <property type="entry name" value="SEC-INDEPENDENT PROTEIN TRANSLOCASE PROTEIN TATC"/>
    <property type="match status" value="1"/>
</dbReference>
<evidence type="ECO:0000256" key="2">
    <source>
        <dbReference type="ARBA" id="ARBA00022692"/>
    </source>
</evidence>
<feature type="transmembrane region" description="Helical" evidence="5">
    <location>
        <begin position="106"/>
        <end position="131"/>
    </location>
</feature>
<keyword evidence="5" id="KW-0813">Transport</keyword>
<comment type="subcellular location">
    <subcellularLocation>
        <location evidence="5">Cell membrane</location>
        <topology evidence="5">Multi-pass membrane protein</topology>
    </subcellularLocation>
    <subcellularLocation>
        <location evidence="1">Membrane</location>
        <topology evidence="1">Multi-pass membrane protein</topology>
    </subcellularLocation>
</comment>
<dbReference type="NCBIfam" id="TIGR00945">
    <property type="entry name" value="tatC"/>
    <property type="match status" value="1"/>
</dbReference>
<evidence type="ECO:0000256" key="5">
    <source>
        <dbReference type="HAMAP-Rule" id="MF_00902"/>
    </source>
</evidence>
<dbReference type="PRINTS" id="PR01840">
    <property type="entry name" value="TATCFAMILY"/>
</dbReference>
<dbReference type="RefSeq" id="WP_097159812.1">
    <property type="nucleotide sequence ID" value="NZ_JBEPMQ010000008.1"/>
</dbReference>
<keyword evidence="4 5" id="KW-0472">Membrane</keyword>
<dbReference type="GO" id="GO:0033281">
    <property type="term" value="C:TAT protein transport complex"/>
    <property type="evidence" value="ECO:0007669"/>
    <property type="project" value="UniProtKB-UniRule"/>
</dbReference>
<feature type="transmembrane region" description="Helical" evidence="5">
    <location>
        <begin position="20"/>
        <end position="41"/>
    </location>
</feature>
<dbReference type="GO" id="GO:0043953">
    <property type="term" value="P:protein transport by the Tat complex"/>
    <property type="evidence" value="ECO:0007669"/>
    <property type="project" value="UniProtKB-UniRule"/>
</dbReference>
<evidence type="ECO:0000313" key="6">
    <source>
        <dbReference type="EMBL" id="SNX74155.1"/>
    </source>
</evidence>
<keyword evidence="2 5" id="KW-0812">Transmembrane</keyword>
<dbReference type="PANTHER" id="PTHR30371:SF4">
    <property type="entry name" value="SEC-INDEPENDENT PROTEIN TRANSLOCASE PROTEIN TATCD"/>
    <property type="match status" value="1"/>
</dbReference>
<sequence>MDQTQMNFIDHLNELRNRIIVTLVAFAISFIMAFIYVKEIYQFLVKDLDGKLAVLGPGDILWIYMTISGVCAIAFTIPVAAFQVWKFVKPGLTEEEQKITLLFIPGLFFLFLAGIAFGYFILFPMVLTFLINLGADQFQTFFTGEKYFTFMLNLTMPLGFIFEMPAVFMFLTRLGIINPHKLIKARKIAYFFMIVVSILITPPDLISDILVIVPLLLLYELSISLSKWVFRNRTSSEATAAAPN</sequence>
<evidence type="ECO:0000313" key="7">
    <source>
        <dbReference type="Proteomes" id="UP000219546"/>
    </source>
</evidence>
<dbReference type="HAMAP" id="MF_00902">
    <property type="entry name" value="TatC"/>
    <property type="match status" value="1"/>
</dbReference>
<comment type="caution">
    <text evidence="5">Lacks conserved residue(s) required for the propagation of feature annotation.</text>
</comment>
<feature type="transmembrane region" description="Helical" evidence="5">
    <location>
        <begin position="61"/>
        <end position="85"/>
    </location>
</feature>
<dbReference type="GO" id="GO:0065002">
    <property type="term" value="P:intracellular protein transmembrane transport"/>
    <property type="evidence" value="ECO:0007669"/>
    <property type="project" value="TreeGrafter"/>
</dbReference>
<evidence type="ECO:0000256" key="4">
    <source>
        <dbReference type="ARBA" id="ARBA00023136"/>
    </source>
</evidence>
<dbReference type="Proteomes" id="UP000219546">
    <property type="component" value="Unassembled WGS sequence"/>
</dbReference>
<organism evidence="6 7">
    <name type="scientific">Bacillus oleivorans</name>
    <dbReference type="NCBI Taxonomy" id="1448271"/>
    <lineage>
        <taxon>Bacteria</taxon>
        <taxon>Bacillati</taxon>
        <taxon>Bacillota</taxon>
        <taxon>Bacilli</taxon>
        <taxon>Bacillales</taxon>
        <taxon>Bacillaceae</taxon>
        <taxon>Bacillus</taxon>
    </lineage>
</organism>
<protein>
    <recommendedName>
        <fullName evidence="5">Sec-independent protein translocase protein TatC</fullName>
    </recommendedName>
</protein>
<keyword evidence="7" id="KW-1185">Reference proteome</keyword>
<comment type="function">
    <text evidence="5">Part of the twin-arginine translocation (Tat) system that transports large folded proteins containing a characteristic twin-arginine motif in their signal peptide across membranes.</text>
</comment>
<comment type="similarity">
    <text evidence="5">Belongs to the TatC family.</text>
</comment>
<evidence type="ECO:0000256" key="1">
    <source>
        <dbReference type="ARBA" id="ARBA00004141"/>
    </source>
</evidence>
<name>A0A285D394_9BACI</name>
<keyword evidence="5" id="KW-0811">Translocation</keyword>
<dbReference type="AlphaFoldDB" id="A0A285D394"/>
<comment type="subunit">
    <text evidence="5">Forms a complex with TatA.</text>
</comment>